<proteinExistence type="predicted"/>
<name>A0ACC2RUY2_9FUNG</name>
<comment type="caution">
    <text evidence="1">The sequence shown here is derived from an EMBL/GenBank/DDBJ whole genome shotgun (WGS) entry which is preliminary data.</text>
</comment>
<accession>A0ACC2RUY2</accession>
<protein>
    <submittedName>
        <fullName evidence="1">Uncharacterized protein</fullName>
    </submittedName>
</protein>
<gene>
    <name evidence="1" type="ORF">DSO57_1019556</name>
</gene>
<dbReference type="EMBL" id="QTSX02006478">
    <property type="protein sequence ID" value="KAJ9053919.1"/>
    <property type="molecule type" value="Genomic_DNA"/>
</dbReference>
<reference evidence="1" key="1">
    <citation type="submission" date="2022-04" db="EMBL/GenBank/DDBJ databases">
        <title>Genome of the entomopathogenic fungus Entomophthora muscae.</title>
        <authorList>
            <person name="Elya C."/>
            <person name="Lovett B.R."/>
            <person name="Lee E."/>
            <person name="Macias A.M."/>
            <person name="Hajek A.E."/>
            <person name="De Bivort B.L."/>
            <person name="Kasson M.T."/>
            <person name="De Fine Licht H.H."/>
            <person name="Stajich J.E."/>
        </authorList>
    </citation>
    <scope>NUCLEOTIDE SEQUENCE</scope>
    <source>
        <strain evidence="1">Berkeley</strain>
    </source>
</reference>
<keyword evidence="2" id="KW-1185">Reference proteome</keyword>
<dbReference type="Proteomes" id="UP001165960">
    <property type="component" value="Unassembled WGS sequence"/>
</dbReference>
<evidence type="ECO:0000313" key="1">
    <source>
        <dbReference type="EMBL" id="KAJ9053919.1"/>
    </source>
</evidence>
<evidence type="ECO:0000313" key="2">
    <source>
        <dbReference type="Proteomes" id="UP001165960"/>
    </source>
</evidence>
<sequence>MNEVVATPGLQDEPLLVMLSAVLDKICDDQHKKNLGVDNEKANLLRLGEEFLRTHPNTTISQFLRWLLDAPTETCGFDVISPRLLESNVLTPTDIKDLLTFVEEVNEPFSSSDEEYKKLIAESDKLMNQEKDEDCLTTENIEDLEWQFENLSAELSHLNLATSRGAHQLDLLSQTEKELSQEIVDMTGHLTRVLEPANAQADRQLYNLKIRMDNIIQKLFELAENERKADADLDFDDAKVALAQGKFKKNLLRALDKSFPVSSHEQDNSWLSDLQELSSIYGWTLKELAKCSTSISLYQNAIEQLSSNLNTQEANPEMLCQERLTEFHNFFDHDVLEYSSHRADEDVVVVGKLLKHFRELSELTVYCNRMEFIKGQVLDETSRKTAITLCCHAYKELRDYLADGIQEYEGYLASIAQQSNQRIAWLHSLRESMAAWPTPIDHQLLMAVEQEESLSVDLDEMTQEKYHQTTLEEVQYRSQQLLKINSALDAIGSFETRLIDSSSKTHSQLVDLIESHSTLAHRHPVVDQSVSDSIEALRKSVSRLRSELVTLSKKFIPES</sequence>
<organism evidence="1 2">
    <name type="scientific">Entomophthora muscae</name>
    <dbReference type="NCBI Taxonomy" id="34485"/>
    <lineage>
        <taxon>Eukaryota</taxon>
        <taxon>Fungi</taxon>
        <taxon>Fungi incertae sedis</taxon>
        <taxon>Zoopagomycota</taxon>
        <taxon>Entomophthoromycotina</taxon>
        <taxon>Entomophthoromycetes</taxon>
        <taxon>Entomophthorales</taxon>
        <taxon>Entomophthoraceae</taxon>
        <taxon>Entomophthora</taxon>
    </lineage>
</organism>